<protein>
    <submittedName>
        <fullName evidence="5">Uncharacterized protein</fullName>
    </submittedName>
</protein>
<keyword evidence="2" id="KW-0808">Transferase</keyword>
<dbReference type="AlphaFoldDB" id="A0A255YR90"/>
<dbReference type="GO" id="GO:0005829">
    <property type="term" value="C:cytosol"/>
    <property type="evidence" value="ECO:0007669"/>
    <property type="project" value="TreeGrafter"/>
</dbReference>
<sequence>MRDGFSVRGDWRHDVIVLTLAVDGLGTRDLAPLSHTLDRTERERAARFQFDADRNAYIAAHGLTRLFLGAWTGRSPGSLAFNAGPYGKPVLVRGGASFNLSHTRSMVAVAVSAQGEVGVDIEPLVPNRTVELDIADRWFSPQEVAQIGTELDEDAKRTRFMRIWNLKEAVIKATGRGLSQELTGFTVTPPTAETGPSMTTQEDWLRAGDWRLSQWDVDGHVLAAASLDGPPGTLRHLRVTADGLAALADGAPILV</sequence>
<dbReference type="GO" id="GO:0000287">
    <property type="term" value="F:magnesium ion binding"/>
    <property type="evidence" value="ECO:0007669"/>
    <property type="project" value="InterPro"/>
</dbReference>
<reference evidence="5 6" key="1">
    <citation type="submission" date="2017-07" db="EMBL/GenBank/DDBJ databases">
        <title>Niveispirillum cyanobacteriorum sp. nov., isolated from cyanobacterial aggregates in a eutrophic lake.</title>
        <authorList>
            <person name="Cai H."/>
        </authorList>
    </citation>
    <scope>NUCLEOTIDE SEQUENCE [LARGE SCALE GENOMIC DNA]</scope>
    <source>
        <strain evidence="6">TH1-14</strain>
    </source>
</reference>
<dbReference type="InterPro" id="IPR037143">
    <property type="entry name" value="4-PPantetheinyl_Trfase_dom_sf"/>
</dbReference>
<feature type="domain" description="4'-phosphopantetheinyl transferase" evidence="3">
    <location>
        <begin position="117"/>
        <end position="223"/>
    </location>
</feature>
<comment type="similarity">
    <text evidence="1">Belongs to the P-Pant transferase superfamily. Gsp/Sfp/HetI/AcpT family.</text>
</comment>
<proteinExistence type="inferred from homology"/>
<evidence type="ECO:0000259" key="3">
    <source>
        <dbReference type="Pfam" id="PF01648"/>
    </source>
</evidence>
<dbReference type="GO" id="GO:0008897">
    <property type="term" value="F:holo-[acyl-carrier-protein] synthase activity"/>
    <property type="evidence" value="ECO:0007669"/>
    <property type="project" value="InterPro"/>
</dbReference>
<dbReference type="RefSeq" id="WP_094458385.1">
    <property type="nucleotide sequence ID" value="NZ_NOXU01000032.1"/>
</dbReference>
<comment type="caution">
    <text evidence="5">The sequence shown here is derived from an EMBL/GenBank/DDBJ whole genome shotgun (WGS) entry which is preliminary data.</text>
</comment>
<dbReference type="Pfam" id="PF22624">
    <property type="entry name" value="AASDHPPT_N"/>
    <property type="match status" value="1"/>
</dbReference>
<evidence type="ECO:0000259" key="4">
    <source>
        <dbReference type="Pfam" id="PF22624"/>
    </source>
</evidence>
<name>A0A255YR90_9PROT</name>
<dbReference type="Pfam" id="PF01648">
    <property type="entry name" value="ACPS"/>
    <property type="match status" value="1"/>
</dbReference>
<dbReference type="OrthoDB" id="9808281at2"/>
<dbReference type="Proteomes" id="UP000216998">
    <property type="component" value="Unassembled WGS sequence"/>
</dbReference>
<evidence type="ECO:0000313" key="6">
    <source>
        <dbReference type="Proteomes" id="UP000216998"/>
    </source>
</evidence>
<evidence type="ECO:0000256" key="1">
    <source>
        <dbReference type="ARBA" id="ARBA00010990"/>
    </source>
</evidence>
<dbReference type="PANTHER" id="PTHR12215">
    <property type="entry name" value="PHOSPHOPANTETHEINE TRANSFERASE"/>
    <property type="match status" value="1"/>
</dbReference>
<dbReference type="InterPro" id="IPR050559">
    <property type="entry name" value="P-Pant_transferase_sf"/>
</dbReference>
<keyword evidence="6" id="KW-1185">Reference proteome</keyword>
<accession>A0A255YR90</accession>
<evidence type="ECO:0000313" key="5">
    <source>
        <dbReference type="EMBL" id="OYQ31701.1"/>
    </source>
</evidence>
<gene>
    <name evidence="5" type="ORF">CHU95_21440</name>
</gene>
<dbReference type="Gene3D" id="3.90.470.20">
    <property type="entry name" value="4'-phosphopantetheinyl transferase domain"/>
    <property type="match status" value="2"/>
</dbReference>
<feature type="domain" description="4'-phosphopantetheinyl transferase N-terminal" evidence="4">
    <location>
        <begin position="33"/>
        <end position="112"/>
    </location>
</feature>
<dbReference type="EMBL" id="NOXU01000032">
    <property type="protein sequence ID" value="OYQ31701.1"/>
    <property type="molecule type" value="Genomic_DNA"/>
</dbReference>
<dbReference type="GO" id="GO:0019878">
    <property type="term" value="P:lysine biosynthetic process via aminoadipic acid"/>
    <property type="evidence" value="ECO:0007669"/>
    <property type="project" value="TreeGrafter"/>
</dbReference>
<dbReference type="InterPro" id="IPR008278">
    <property type="entry name" value="4-PPantetheinyl_Trfase_dom"/>
</dbReference>
<dbReference type="InterPro" id="IPR055066">
    <property type="entry name" value="AASDHPPT_N"/>
</dbReference>
<dbReference type="PANTHER" id="PTHR12215:SF10">
    <property type="entry name" value="L-AMINOADIPATE-SEMIALDEHYDE DEHYDROGENASE-PHOSPHOPANTETHEINYL TRANSFERASE"/>
    <property type="match status" value="1"/>
</dbReference>
<evidence type="ECO:0000256" key="2">
    <source>
        <dbReference type="ARBA" id="ARBA00022679"/>
    </source>
</evidence>
<dbReference type="SUPFAM" id="SSF56214">
    <property type="entry name" value="4'-phosphopantetheinyl transferase"/>
    <property type="match status" value="2"/>
</dbReference>
<organism evidence="5 6">
    <name type="scientific">Niveispirillum lacus</name>
    <dbReference type="NCBI Taxonomy" id="1981099"/>
    <lineage>
        <taxon>Bacteria</taxon>
        <taxon>Pseudomonadati</taxon>
        <taxon>Pseudomonadota</taxon>
        <taxon>Alphaproteobacteria</taxon>
        <taxon>Rhodospirillales</taxon>
        <taxon>Azospirillaceae</taxon>
        <taxon>Niveispirillum</taxon>
    </lineage>
</organism>